<evidence type="ECO:0000313" key="2">
    <source>
        <dbReference type="Proteomes" id="UP000249645"/>
    </source>
</evidence>
<sequence>EEIETGKSKLRGFKKFMQGTYTHFNFLLNANQKLNTSLDIAQTEFQDDYTKLLPYDNYDLKRFAQNTYLDTAIEKANGSLLLHDIRNEWNDEVYLILGKSFYYKSMWDSAAIHFQYLNYAFAPKDDGYDIPIGSNISNKEQELTIVSPKQKGFLKHNPRRNEGLIWLAKSLIMGGDITTGKGILDLLYGDPHLPKELIPKLNDCNARAFYFLGKYDSAAYYMDQSFAVAANNLDKSRRKFLAGQLWLLGNHDEESTKDFEYAASHSPNILMEIYALLHLSNIDSSSNNQQNQLDRLLTLSKKGKYKDYQNMIYYMMGEKYLSQNDTSNALKYYTLGTKASSNLDNQWKDRSFQKIGDISQNRFKFNELVNNYDSIKSPFGKGEEYKLVSDRKTAASALSRPLKDIFVQDSLLALAALPEKEQEKILKARLKQIRKALGLKDQDNMGNAPIFNNNTTTTDL</sequence>
<dbReference type="Proteomes" id="UP000249645">
    <property type="component" value="Unassembled WGS sequence"/>
</dbReference>
<reference evidence="1 2" key="1">
    <citation type="submission" date="2017-11" db="EMBL/GenBank/DDBJ databases">
        <title>Infants hospitalized years apart are colonized by the same room-sourced microbial strains.</title>
        <authorList>
            <person name="Brooks B."/>
            <person name="Olm M.R."/>
            <person name="Firek B.A."/>
            <person name="Baker R."/>
            <person name="Thomas B.C."/>
            <person name="Morowitz M.J."/>
            <person name="Banfield J.F."/>
        </authorList>
    </citation>
    <scope>NUCLEOTIDE SEQUENCE [LARGE SCALE GENOMIC DNA]</scope>
    <source>
        <strain evidence="1">S2_009_000_R2_76</strain>
    </source>
</reference>
<feature type="non-terminal residue" evidence="1">
    <location>
        <position position="460"/>
    </location>
</feature>
<proteinExistence type="predicted"/>
<feature type="non-terminal residue" evidence="1">
    <location>
        <position position="1"/>
    </location>
</feature>
<gene>
    <name evidence="1" type="ORF">DI598_20020</name>
</gene>
<dbReference type="SUPFAM" id="SSF48452">
    <property type="entry name" value="TPR-like"/>
    <property type="match status" value="1"/>
</dbReference>
<evidence type="ECO:0000313" key="1">
    <source>
        <dbReference type="EMBL" id="PZP39374.1"/>
    </source>
</evidence>
<comment type="caution">
    <text evidence="1">The sequence shown here is derived from an EMBL/GenBank/DDBJ whole genome shotgun (WGS) entry which is preliminary data.</text>
</comment>
<dbReference type="AlphaFoldDB" id="A0A2W5EBD7"/>
<protein>
    <recommendedName>
        <fullName evidence="3">Tetratricopeptide repeat protein</fullName>
    </recommendedName>
</protein>
<organism evidence="1 2">
    <name type="scientific">Pseudopedobacter saltans</name>
    <dbReference type="NCBI Taxonomy" id="151895"/>
    <lineage>
        <taxon>Bacteria</taxon>
        <taxon>Pseudomonadati</taxon>
        <taxon>Bacteroidota</taxon>
        <taxon>Sphingobacteriia</taxon>
        <taxon>Sphingobacteriales</taxon>
        <taxon>Sphingobacteriaceae</taxon>
        <taxon>Pseudopedobacter</taxon>
    </lineage>
</organism>
<name>A0A2W5EBD7_9SPHI</name>
<accession>A0A2W5EBD7</accession>
<dbReference type="EMBL" id="QFOI01000674">
    <property type="protein sequence ID" value="PZP39374.1"/>
    <property type="molecule type" value="Genomic_DNA"/>
</dbReference>
<evidence type="ECO:0008006" key="3">
    <source>
        <dbReference type="Google" id="ProtNLM"/>
    </source>
</evidence>
<dbReference type="InterPro" id="IPR011990">
    <property type="entry name" value="TPR-like_helical_dom_sf"/>
</dbReference>